<dbReference type="Proteomes" id="UP000199361">
    <property type="component" value="Unassembled WGS sequence"/>
</dbReference>
<feature type="transmembrane region" description="Helical" evidence="2">
    <location>
        <begin position="33"/>
        <end position="54"/>
    </location>
</feature>
<accession>A0A1I0L837</accession>
<organism evidence="3 4">
    <name type="scientific">Nonomuraea wenchangensis</name>
    <dbReference type="NCBI Taxonomy" id="568860"/>
    <lineage>
        <taxon>Bacteria</taxon>
        <taxon>Bacillati</taxon>
        <taxon>Actinomycetota</taxon>
        <taxon>Actinomycetes</taxon>
        <taxon>Streptosporangiales</taxon>
        <taxon>Streptosporangiaceae</taxon>
        <taxon>Nonomuraea</taxon>
    </lineage>
</organism>
<evidence type="ECO:0000313" key="4">
    <source>
        <dbReference type="Proteomes" id="UP000199361"/>
    </source>
</evidence>
<feature type="region of interest" description="Disordered" evidence="1">
    <location>
        <begin position="1"/>
        <end position="24"/>
    </location>
</feature>
<evidence type="ECO:0000313" key="3">
    <source>
        <dbReference type="EMBL" id="SEU35181.1"/>
    </source>
</evidence>
<sequence length="283" mass="30890">MARARRSRKRDDNPDDGPDDKGEGKAWKAARTWIAGIVSAVLIAAIGVVFTAWYTASGSDTIDRIGGEPPLTVGHVEVKYDERDLALREPVTDPEDRAALLGKAVSDAELAAMLSRHHVATIDDLTATVVLVGNRSSVRVIDIEPRILLRAPRSDAVYLVEETAGETGTVELVADLDRRPLRFAMKKEPDVPYFRKKQIDLQRGERVTLDLSVVGEGAYYEFDLVATVLAGERSEQIVIKGPGSGPFRLTGRASSYRKAYRKASNGGWTPMPPDQACTTADKC</sequence>
<protein>
    <submittedName>
        <fullName evidence="3">Uncharacterized protein</fullName>
    </submittedName>
</protein>
<keyword evidence="2" id="KW-0812">Transmembrane</keyword>
<reference evidence="3 4" key="1">
    <citation type="submission" date="2016-10" db="EMBL/GenBank/DDBJ databases">
        <authorList>
            <person name="de Groot N.N."/>
        </authorList>
    </citation>
    <scope>NUCLEOTIDE SEQUENCE [LARGE SCALE GENOMIC DNA]</scope>
    <source>
        <strain evidence="3 4">CGMCC 4.5598</strain>
    </source>
</reference>
<keyword evidence="2" id="KW-0472">Membrane</keyword>
<dbReference type="AlphaFoldDB" id="A0A1I0L837"/>
<evidence type="ECO:0000256" key="1">
    <source>
        <dbReference type="SAM" id="MobiDB-lite"/>
    </source>
</evidence>
<dbReference type="EMBL" id="FOHX01000012">
    <property type="protein sequence ID" value="SEU35181.1"/>
    <property type="molecule type" value="Genomic_DNA"/>
</dbReference>
<gene>
    <name evidence="3" type="ORF">SAMN05421811_112206</name>
</gene>
<evidence type="ECO:0000256" key="2">
    <source>
        <dbReference type="SAM" id="Phobius"/>
    </source>
</evidence>
<name>A0A1I0L837_9ACTN</name>
<keyword evidence="2" id="KW-1133">Transmembrane helix</keyword>
<keyword evidence="4" id="KW-1185">Reference proteome</keyword>
<proteinExistence type="predicted"/>